<evidence type="ECO:0000313" key="10">
    <source>
        <dbReference type="EMBL" id="ABF41477.1"/>
    </source>
</evidence>
<dbReference type="InterPro" id="IPR023707">
    <property type="entry name" value="OM_assembly_BamA"/>
</dbReference>
<keyword evidence="3" id="KW-0812">Transmembrane</keyword>
<dbReference type="eggNOG" id="COG4775">
    <property type="taxonomic scope" value="Bacteria"/>
</dbReference>
<keyword evidence="6" id="KW-0998">Cell outer membrane</keyword>
<dbReference type="PROSITE" id="PS51779">
    <property type="entry name" value="POTRA"/>
    <property type="match status" value="4"/>
</dbReference>
<proteinExistence type="predicted"/>
<dbReference type="EnsemblBacteria" id="ABF41477">
    <property type="protein sequence ID" value="ABF41477"/>
    <property type="gene ID" value="Acid345_2476"/>
</dbReference>
<name>Q1INS3_KORVE</name>
<evidence type="ECO:0000256" key="2">
    <source>
        <dbReference type="ARBA" id="ARBA00022452"/>
    </source>
</evidence>
<dbReference type="eggNOG" id="COG0729">
    <property type="taxonomic scope" value="Bacteria"/>
</dbReference>
<dbReference type="Gene3D" id="2.40.160.50">
    <property type="entry name" value="membrane protein fhac: a member of the omp85/tpsb transporter family"/>
    <property type="match status" value="1"/>
</dbReference>
<dbReference type="EMBL" id="CP000360">
    <property type="protein sequence ID" value="ABF41477.1"/>
    <property type="molecule type" value="Genomic_DNA"/>
</dbReference>
<dbReference type="InterPro" id="IPR034746">
    <property type="entry name" value="POTRA"/>
</dbReference>
<dbReference type="Proteomes" id="UP000002432">
    <property type="component" value="Chromosome"/>
</dbReference>
<feature type="chain" id="PRO_5004191004" description="Outer membrane protein assembly factor BamA" evidence="8">
    <location>
        <begin position="38"/>
        <end position="1002"/>
    </location>
</feature>
<feature type="domain" description="POTRA" evidence="9">
    <location>
        <begin position="206"/>
        <end position="285"/>
    </location>
</feature>
<dbReference type="InterPro" id="IPR039910">
    <property type="entry name" value="D15-like"/>
</dbReference>
<dbReference type="PROSITE" id="PS51257">
    <property type="entry name" value="PROKAR_LIPOPROTEIN"/>
    <property type="match status" value="1"/>
</dbReference>
<keyword evidence="11" id="KW-1185">Reference proteome</keyword>
<feature type="domain" description="POTRA" evidence="9">
    <location>
        <begin position="536"/>
        <end position="610"/>
    </location>
</feature>
<evidence type="ECO:0000313" key="11">
    <source>
        <dbReference type="Proteomes" id="UP000002432"/>
    </source>
</evidence>
<evidence type="ECO:0000256" key="1">
    <source>
        <dbReference type="ARBA" id="ARBA00004370"/>
    </source>
</evidence>
<dbReference type="HOGENOM" id="CLU_282519_0_0_0"/>
<keyword evidence="8" id="KW-0732">Signal</keyword>
<evidence type="ECO:0000256" key="6">
    <source>
        <dbReference type="ARBA" id="ARBA00023237"/>
    </source>
</evidence>
<dbReference type="NCBIfam" id="TIGR03303">
    <property type="entry name" value="OM_YaeT"/>
    <property type="match status" value="1"/>
</dbReference>
<evidence type="ECO:0000256" key="4">
    <source>
        <dbReference type="ARBA" id="ARBA00022737"/>
    </source>
</evidence>
<dbReference type="InterPro" id="IPR000184">
    <property type="entry name" value="Bac_surfAg_D15"/>
</dbReference>
<dbReference type="Pfam" id="PF07244">
    <property type="entry name" value="POTRA"/>
    <property type="match status" value="5"/>
</dbReference>
<reference evidence="10 11" key="1">
    <citation type="journal article" date="2009" name="Appl. Environ. Microbiol.">
        <title>Three genomes from the phylum Acidobacteria provide insight into the lifestyles of these microorganisms in soils.</title>
        <authorList>
            <person name="Ward N.L."/>
            <person name="Challacombe J.F."/>
            <person name="Janssen P.H."/>
            <person name="Henrissat B."/>
            <person name="Coutinho P.M."/>
            <person name="Wu M."/>
            <person name="Xie G."/>
            <person name="Haft D.H."/>
            <person name="Sait M."/>
            <person name="Badger J."/>
            <person name="Barabote R.D."/>
            <person name="Bradley B."/>
            <person name="Brettin T.S."/>
            <person name="Brinkac L.M."/>
            <person name="Bruce D."/>
            <person name="Creasy T."/>
            <person name="Daugherty S.C."/>
            <person name="Davidsen T.M."/>
            <person name="DeBoy R.T."/>
            <person name="Detter J.C."/>
            <person name="Dodson R.J."/>
            <person name="Durkin A.S."/>
            <person name="Ganapathy A."/>
            <person name="Gwinn-Giglio M."/>
            <person name="Han C.S."/>
            <person name="Khouri H."/>
            <person name="Kiss H."/>
            <person name="Kothari S.P."/>
            <person name="Madupu R."/>
            <person name="Nelson K.E."/>
            <person name="Nelson W.C."/>
            <person name="Paulsen I."/>
            <person name="Penn K."/>
            <person name="Ren Q."/>
            <person name="Rosovitz M.J."/>
            <person name="Selengut J.D."/>
            <person name="Shrivastava S."/>
            <person name="Sullivan S.A."/>
            <person name="Tapia R."/>
            <person name="Thompson L.S."/>
            <person name="Watkins K.L."/>
            <person name="Yang Q."/>
            <person name="Yu C."/>
            <person name="Zafar N."/>
            <person name="Zhou L."/>
            <person name="Kuske C.R."/>
        </authorList>
    </citation>
    <scope>NUCLEOTIDE SEQUENCE [LARGE SCALE GENOMIC DNA]</scope>
    <source>
        <strain evidence="10 11">Ellin345</strain>
    </source>
</reference>
<evidence type="ECO:0000259" key="9">
    <source>
        <dbReference type="PROSITE" id="PS51779"/>
    </source>
</evidence>
<evidence type="ECO:0000256" key="8">
    <source>
        <dbReference type="SAM" id="SignalP"/>
    </source>
</evidence>
<evidence type="ECO:0000256" key="3">
    <source>
        <dbReference type="ARBA" id="ARBA00022692"/>
    </source>
</evidence>
<comment type="subcellular location">
    <subcellularLocation>
        <location evidence="1">Membrane</location>
    </subcellularLocation>
</comment>
<dbReference type="InterPro" id="IPR010827">
    <property type="entry name" value="BamA/TamA_POTRA"/>
</dbReference>
<gene>
    <name evidence="10" type="ordered locus">Acid345_2476</name>
</gene>
<keyword evidence="5" id="KW-0472">Membrane</keyword>
<dbReference type="STRING" id="204669.Acid345_2476"/>
<dbReference type="PANTHER" id="PTHR12815:SF18">
    <property type="entry name" value="SORTING AND ASSEMBLY MACHINERY COMPONENT 50 HOMOLOG"/>
    <property type="match status" value="1"/>
</dbReference>
<dbReference type="Gene3D" id="3.10.20.310">
    <property type="entry name" value="membrane protein fhac"/>
    <property type="match status" value="6"/>
</dbReference>
<accession>Q1INS3</accession>
<dbReference type="GO" id="GO:0009279">
    <property type="term" value="C:cell outer membrane"/>
    <property type="evidence" value="ECO:0007669"/>
    <property type="project" value="UniProtKB-UniRule"/>
</dbReference>
<evidence type="ECO:0000256" key="5">
    <source>
        <dbReference type="ARBA" id="ARBA00023136"/>
    </source>
</evidence>
<dbReference type="AlphaFoldDB" id="Q1INS3"/>
<sequence>MLVRLRFWCRHGSWRRGAFAWLLAIALACACSARLVAQDIPASTNGPAAKRIAEIRFRGASLASTDPLTEYLTVKVGDPFTRAAASASIKALFATGLFSDISAETDPAPNGDVVLTFALQYRYFIGDVNLNGRPKGAPSLRQLLNATKLELGHALTDTGIKQAITQMTGVMEDNGYYESSFTYTLKKHEDSRQAEVFFHLAPGPLARVGKIEVHGESGFTQEEVESITKIKPGAKVKASDATRALERLRKKYQKRDLLEAQVTLARQSYNHDSDTVDFIFTVQRGPVVKIDVEGAKLSRGKIKRYVPVYEENAADDDLLNEGTRNLRDYYQSEGYFDVKVNYSRNRTLDNQKLDIVYNVDAGERHSLQSVDVQGNKYFPKDTIRERLSVQTATMLLTHGKFSQAMLARDVAAITALYKTNGFQDVSVKADVEDNYRGKSGDLRIVFRIDEGEQSRVHTLTVIGNLAIPTAEFQPQLSLDEGQPYSEYAVAADRDAIISYYFNRGFPNMDMKITTLPYSGDPHSMDLTYEIHEGTRVFVDRVYVYGLHYTRPGVVAKRMHVHDGDPLSQLDMLDTQRRLYDLGIFSEANVAIQDPDGTAQRRNVIFQLDEARRWTFNYGVGFEFATGSSQGSSNTPNGTTGWSPRFSFELTRLNVFGRDHTFVIKARYGKLEQRGLVSYTAPRLFAKENWRLSLTGFYDKSADVLTFTSERAEGSIQAEQVISKTWTMLYRYSYRRVNVDPTTLQIDPALIPLYSQPTRIGMPGVTVIYDRRDDPIDAHKGMYTTADIGIASTRLGSEEDFSRILVQNSSYYQFGAKHWVFARSLRIGLESPYQNSTLVPLPERFYAGGGNSLRGYSINQAGPRDQFTGYPIGGNALFVNSLELRMPPPTLPFVDDNLSFVFFHDMGNVFDTVSHMWTGLGRLHQPTIAACSQKPADGSNPPPCDYGYLAQAVGLGIRYHTPVGPVRFDIGYAINPTRYPILNDNSTSSTTRVNVFFSIGQTF</sequence>
<dbReference type="GO" id="GO:0071709">
    <property type="term" value="P:membrane assembly"/>
    <property type="evidence" value="ECO:0007669"/>
    <property type="project" value="InterPro"/>
</dbReference>
<feature type="domain" description="POTRA" evidence="9">
    <location>
        <begin position="365"/>
        <end position="451"/>
    </location>
</feature>
<organism evidence="10 11">
    <name type="scientific">Koribacter versatilis (strain Ellin345)</name>
    <dbReference type="NCBI Taxonomy" id="204669"/>
    <lineage>
        <taxon>Bacteria</taxon>
        <taxon>Pseudomonadati</taxon>
        <taxon>Acidobacteriota</taxon>
        <taxon>Terriglobia</taxon>
        <taxon>Terriglobales</taxon>
        <taxon>Candidatus Korobacteraceae</taxon>
        <taxon>Candidatus Korobacter</taxon>
    </lineage>
</organism>
<evidence type="ECO:0000256" key="7">
    <source>
        <dbReference type="NCBIfam" id="TIGR03303"/>
    </source>
</evidence>
<dbReference type="PANTHER" id="PTHR12815">
    <property type="entry name" value="SORTING AND ASSEMBLY MACHINERY SAMM50 PROTEIN FAMILY MEMBER"/>
    <property type="match status" value="1"/>
</dbReference>
<dbReference type="KEGG" id="aba:Acid345_2476"/>
<dbReference type="Pfam" id="PF01103">
    <property type="entry name" value="Omp85"/>
    <property type="match status" value="1"/>
</dbReference>
<keyword evidence="4" id="KW-0677">Repeat</keyword>
<feature type="domain" description="POTRA" evidence="9">
    <location>
        <begin position="50"/>
        <end position="122"/>
    </location>
</feature>
<feature type="signal peptide" evidence="8">
    <location>
        <begin position="1"/>
        <end position="37"/>
    </location>
</feature>
<protein>
    <recommendedName>
        <fullName evidence="7">Outer membrane protein assembly factor BamA</fullName>
    </recommendedName>
</protein>
<keyword evidence="2" id="KW-1134">Transmembrane beta strand</keyword>